<evidence type="ECO:0000259" key="8">
    <source>
        <dbReference type="Pfam" id="PF14322"/>
    </source>
</evidence>
<feature type="domain" description="SusD-like N-terminal" evidence="8">
    <location>
        <begin position="18"/>
        <end position="224"/>
    </location>
</feature>
<comment type="subcellular location">
    <subcellularLocation>
        <location evidence="1">Cell outer membrane</location>
    </subcellularLocation>
</comment>
<gene>
    <name evidence="9" type="ORF">E0W69_010265</name>
</gene>
<evidence type="ECO:0000256" key="5">
    <source>
        <dbReference type="ARBA" id="ARBA00023237"/>
    </source>
</evidence>
<evidence type="ECO:0000256" key="2">
    <source>
        <dbReference type="ARBA" id="ARBA00006275"/>
    </source>
</evidence>
<dbReference type="Proteomes" id="UP000292424">
    <property type="component" value="Chromosome"/>
</dbReference>
<dbReference type="Pfam" id="PF07980">
    <property type="entry name" value="SusD_RagB"/>
    <property type="match status" value="1"/>
</dbReference>
<evidence type="ECO:0000313" key="9">
    <source>
        <dbReference type="EMBL" id="QES89024.1"/>
    </source>
</evidence>
<dbReference type="InterPro" id="IPR012944">
    <property type="entry name" value="SusD_RagB_dom"/>
</dbReference>
<dbReference type="SUPFAM" id="SSF48452">
    <property type="entry name" value="TPR-like"/>
    <property type="match status" value="1"/>
</dbReference>
<evidence type="ECO:0000313" key="10">
    <source>
        <dbReference type="Proteomes" id="UP000292424"/>
    </source>
</evidence>
<keyword evidence="10" id="KW-1185">Reference proteome</keyword>
<name>A0A5P2FZQ9_9BACT</name>
<evidence type="ECO:0000259" key="7">
    <source>
        <dbReference type="Pfam" id="PF07980"/>
    </source>
</evidence>
<evidence type="ECO:0000256" key="6">
    <source>
        <dbReference type="SAM" id="SignalP"/>
    </source>
</evidence>
<keyword evidence="5" id="KW-0998">Cell outer membrane</keyword>
<dbReference type="PROSITE" id="PS51257">
    <property type="entry name" value="PROKAR_LIPOPROTEIN"/>
    <property type="match status" value="1"/>
</dbReference>
<feature type="signal peptide" evidence="6">
    <location>
        <begin position="1"/>
        <end position="20"/>
    </location>
</feature>
<dbReference type="KEGG" id="arac:E0W69_010265"/>
<feature type="domain" description="RagB/SusD" evidence="7">
    <location>
        <begin position="337"/>
        <end position="462"/>
    </location>
</feature>
<dbReference type="SMART" id="SM00028">
    <property type="entry name" value="TPR"/>
    <property type="match status" value="2"/>
</dbReference>
<sequence length="464" mass="53251">MKKYLYFIVFLFLMSCSKFFDVKPSTTNVNPTTISDFKEVLNTDSNASCNYLIVDISSDADSFTNLMTGVQNFPYAKAYQWRKKIWDDGQSDEMYNSSYSRILQMNVILDRINNATIDANSKEVDRGIVKSQAKINRAYYYWQLANIYGPAYQSSTASQDLTVPLITTTNANLLPKRANAADMYNFIISELLYAVSNPNLENMGIDIIHPGKASGFALLARTYLYMNKFDSAEIYADSALAIKRSLVDYNSYNVPTQLLSLSTNPEVYLGRFCNDESFYNVAYSSFYASGDYINLLTSSDQRLNLYFPYDRTIRWYGTYVLTNNSNLTFDYSISVPEMLLTKAECLSRRGQYSDAIALINTLREKRISSFSYSPIEDYNANNTDSIVLAERRKELSFHGGLRWFDLKRLNREGKYTTTLYRYDYDANYNVITTASLSPNSPNYVFPFSTLIINNNQNMVQNERE</sequence>
<comment type="similarity">
    <text evidence="2">Belongs to the SusD family.</text>
</comment>
<keyword evidence="3 6" id="KW-0732">Signal</keyword>
<dbReference type="InterPro" id="IPR011990">
    <property type="entry name" value="TPR-like_helical_dom_sf"/>
</dbReference>
<proteinExistence type="inferred from homology"/>
<reference evidence="9 10" key="1">
    <citation type="submission" date="2019-09" db="EMBL/GenBank/DDBJ databases">
        <title>Complete genome sequence of Arachidicoccus sp. B3-10 isolated from apple orchard soil.</title>
        <authorList>
            <person name="Kim H.S."/>
            <person name="Han K.-I."/>
            <person name="Suh M.K."/>
            <person name="Lee K.C."/>
            <person name="Eom M.K."/>
            <person name="Kim J.-S."/>
            <person name="Kang S.W."/>
            <person name="Sin Y."/>
            <person name="Lee J.-S."/>
        </authorList>
    </citation>
    <scope>NUCLEOTIDE SEQUENCE [LARGE SCALE GENOMIC DNA]</scope>
    <source>
        <strain evidence="9 10">B3-10</strain>
    </source>
</reference>
<dbReference type="EMBL" id="CP044016">
    <property type="protein sequence ID" value="QES89024.1"/>
    <property type="molecule type" value="Genomic_DNA"/>
</dbReference>
<dbReference type="Pfam" id="PF14322">
    <property type="entry name" value="SusD-like_3"/>
    <property type="match status" value="1"/>
</dbReference>
<evidence type="ECO:0000256" key="1">
    <source>
        <dbReference type="ARBA" id="ARBA00004442"/>
    </source>
</evidence>
<dbReference type="Gene3D" id="1.25.40.390">
    <property type="match status" value="2"/>
</dbReference>
<dbReference type="AlphaFoldDB" id="A0A5P2FZQ9"/>
<accession>A0A5P2FZQ9</accession>
<evidence type="ECO:0000256" key="3">
    <source>
        <dbReference type="ARBA" id="ARBA00022729"/>
    </source>
</evidence>
<dbReference type="GO" id="GO:0009279">
    <property type="term" value="C:cell outer membrane"/>
    <property type="evidence" value="ECO:0007669"/>
    <property type="project" value="UniProtKB-SubCell"/>
</dbReference>
<dbReference type="OrthoDB" id="697229at2"/>
<dbReference type="RefSeq" id="WP_131329970.1">
    <property type="nucleotide sequence ID" value="NZ_CP044016.1"/>
</dbReference>
<keyword evidence="4" id="KW-0472">Membrane</keyword>
<dbReference type="InterPro" id="IPR033985">
    <property type="entry name" value="SusD-like_N"/>
</dbReference>
<evidence type="ECO:0000256" key="4">
    <source>
        <dbReference type="ARBA" id="ARBA00023136"/>
    </source>
</evidence>
<feature type="chain" id="PRO_5024394244" evidence="6">
    <location>
        <begin position="21"/>
        <end position="464"/>
    </location>
</feature>
<organism evidence="9 10">
    <name type="scientific">Rhizosphaericola mali</name>
    <dbReference type="NCBI Taxonomy" id="2545455"/>
    <lineage>
        <taxon>Bacteria</taxon>
        <taxon>Pseudomonadati</taxon>
        <taxon>Bacteroidota</taxon>
        <taxon>Chitinophagia</taxon>
        <taxon>Chitinophagales</taxon>
        <taxon>Chitinophagaceae</taxon>
        <taxon>Rhizosphaericola</taxon>
    </lineage>
</organism>
<dbReference type="InterPro" id="IPR019734">
    <property type="entry name" value="TPR_rpt"/>
</dbReference>
<protein>
    <submittedName>
        <fullName evidence="9">RagB/SusD family nutrient uptake outer membrane protein</fullName>
    </submittedName>
</protein>